<sequence length="70" mass="7240">MTKTTARTAFDTANTAVRSTAAALALVVTMGLMGGLNAVADQQYDHVLAARSAQGPTQMVLITGHRPARA</sequence>
<dbReference type="Proteomes" id="UP001379945">
    <property type="component" value="Unassembled WGS sequence"/>
</dbReference>
<dbReference type="RefSeq" id="WP_341397703.1">
    <property type="nucleotide sequence ID" value="NZ_JBBUTI010000002.1"/>
</dbReference>
<keyword evidence="1" id="KW-0472">Membrane</keyword>
<comment type="caution">
    <text evidence="2">The sequence shown here is derived from an EMBL/GenBank/DDBJ whole genome shotgun (WGS) entry which is preliminary data.</text>
</comment>
<protein>
    <submittedName>
        <fullName evidence="2">Uncharacterized protein</fullName>
    </submittedName>
</protein>
<evidence type="ECO:0000256" key="1">
    <source>
        <dbReference type="SAM" id="Phobius"/>
    </source>
</evidence>
<keyword evidence="1" id="KW-1133">Transmembrane helix</keyword>
<feature type="transmembrane region" description="Helical" evidence="1">
    <location>
        <begin position="20"/>
        <end position="40"/>
    </location>
</feature>
<name>A0ABU9C0Y5_9BURK</name>
<gene>
    <name evidence="2" type="ORF">AACH00_03990</name>
</gene>
<keyword evidence="1" id="KW-0812">Transmembrane</keyword>
<proteinExistence type="predicted"/>
<dbReference type="EMBL" id="JBBUTI010000002">
    <property type="protein sequence ID" value="MEK8045506.1"/>
    <property type="molecule type" value="Genomic_DNA"/>
</dbReference>
<evidence type="ECO:0000313" key="3">
    <source>
        <dbReference type="Proteomes" id="UP001379945"/>
    </source>
</evidence>
<reference evidence="2 3" key="1">
    <citation type="submission" date="2024-04" db="EMBL/GenBank/DDBJ databases">
        <title>Novel species of the genus Ideonella isolated from streams.</title>
        <authorList>
            <person name="Lu H."/>
        </authorList>
    </citation>
    <scope>NUCLEOTIDE SEQUENCE [LARGE SCALE GENOMIC DNA]</scope>
    <source>
        <strain evidence="2 3">LYT19W</strain>
    </source>
</reference>
<keyword evidence="3" id="KW-1185">Reference proteome</keyword>
<evidence type="ECO:0000313" key="2">
    <source>
        <dbReference type="EMBL" id="MEK8045506.1"/>
    </source>
</evidence>
<accession>A0ABU9C0Y5</accession>
<organism evidence="2 3">
    <name type="scientific">Ideonella margarita</name>
    <dbReference type="NCBI Taxonomy" id="2984191"/>
    <lineage>
        <taxon>Bacteria</taxon>
        <taxon>Pseudomonadati</taxon>
        <taxon>Pseudomonadota</taxon>
        <taxon>Betaproteobacteria</taxon>
        <taxon>Burkholderiales</taxon>
        <taxon>Sphaerotilaceae</taxon>
        <taxon>Ideonella</taxon>
    </lineage>
</organism>